<proteinExistence type="predicted"/>
<keyword evidence="1" id="KW-0436">Ligase</keyword>
<name>A0ABY2REY1_9NOCA</name>
<reference evidence="1 2" key="1">
    <citation type="submission" date="2019-04" db="EMBL/GenBank/DDBJ databases">
        <title>Rhodococcus oryzae sp. nov., a novel actinomycete isolated from rhizosphere soil of rice (Oryza sativa L.).</title>
        <authorList>
            <person name="Li C."/>
        </authorList>
    </citation>
    <scope>NUCLEOTIDE SEQUENCE [LARGE SCALE GENOMIC DNA]</scope>
    <source>
        <strain evidence="1 2">NEAU-CX67</strain>
    </source>
</reference>
<dbReference type="Proteomes" id="UP000305109">
    <property type="component" value="Unassembled WGS sequence"/>
</dbReference>
<dbReference type="GO" id="GO:0016874">
    <property type="term" value="F:ligase activity"/>
    <property type="evidence" value="ECO:0007669"/>
    <property type="project" value="UniProtKB-KW"/>
</dbReference>
<evidence type="ECO:0000313" key="2">
    <source>
        <dbReference type="Proteomes" id="UP000305109"/>
    </source>
</evidence>
<dbReference type="RefSeq" id="WP_136911635.1">
    <property type="nucleotide sequence ID" value="NZ_SUMD01000012.1"/>
</dbReference>
<sequence length="170" mass="18729">MVQSVELLLDDRLDAAVRREWRQVSGTGIRGQDAVRQVSNRPHITLAVAQHIDPETELELQRGLLAPALQVTLGGLVVFGGHRKTLAHLVVPTAGLLSLQRTVFRLMRHSEGIPAHTHPGDWTPHVTLARRVLPEQIGTAICAVSATHLTGHAVSIRRWDGEAKREWLIA</sequence>
<comment type="caution">
    <text evidence="1">The sequence shown here is derived from an EMBL/GenBank/DDBJ whole genome shotgun (WGS) entry which is preliminary data.</text>
</comment>
<dbReference type="Pfam" id="PF13563">
    <property type="entry name" value="2_5_RNA_ligase2"/>
    <property type="match status" value="1"/>
</dbReference>
<dbReference type="Gene3D" id="3.90.1140.10">
    <property type="entry name" value="Cyclic phosphodiesterase"/>
    <property type="match status" value="1"/>
</dbReference>
<organism evidence="1 2">
    <name type="scientific">Rhodococcus oryzae</name>
    <dbReference type="NCBI Taxonomy" id="2571143"/>
    <lineage>
        <taxon>Bacteria</taxon>
        <taxon>Bacillati</taxon>
        <taxon>Actinomycetota</taxon>
        <taxon>Actinomycetes</taxon>
        <taxon>Mycobacteriales</taxon>
        <taxon>Nocardiaceae</taxon>
        <taxon>Rhodococcus</taxon>
    </lineage>
</organism>
<keyword evidence="2" id="KW-1185">Reference proteome</keyword>
<evidence type="ECO:0000313" key="1">
    <source>
        <dbReference type="EMBL" id="TJZ74901.1"/>
    </source>
</evidence>
<dbReference type="EMBL" id="SUMD01000012">
    <property type="protein sequence ID" value="TJZ74901.1"/>
    <property type="molecule type" value="Genomic_DNA"/>
</dbReference>
<dbReference type="InterPro" id="IPR009097">
    <property type="entry name" value="Cyclic_Pdiesterase"/>
</dbReference>
<protein>
    <submittedName>
        <fullName evidence="1">2'-5' RNA ligase family protein</fullName>
    </submittedName>
</protein>
<accession>A0ABY2REY1</accession>
<gene>
    <name evidence="1" type="ORF">FCG67_21275</name>
</gene>
<dbReference type="SUPFAM" id="SSF55144">
    <property type="entry name" value="LigT-like"/>
    <property type="match status" value="1"/>
</dbReference>